<gene>
    <name evidence="1" type="ORF">A0H81_01814</name>
</gene>
<dbReference type="EMBL" id="LUGG01000002">
    <property type="protein sequence ID" value="OBZ77254.1"/>
    <property type="molecule type" value="Genomic_DNA"/>
</dbReference>
<proteinExistence type="predicted"/>
<evidence type="ECO:0000313" key="2">
    <source>
        <dbReference type="Proteomes" id="UP000092993"/>
    </source>
</evidence>
<name>A0A1C7MQM0_GRIFR</name>
<accession>A0A1C7MQM0</accession>
<dbReference type="AlphaFoldDB" id="A0A1C7MQM0"/>
<protein>
    <submittedName>
        <fullName evidence="1">Uncharacterized protein</fullName>
    </submittedName>
</protein>
<evidence type="ECO:0000313" key="1">
    <source>
        <dbReference type="EMBL" id="OBZ77254.1"/>
    </source>
</evidence>
<organism evidence="1 2">
    <name type="scientific">Grifola frondosa</name>
    <name type="common">Maitake</name>
    <name type="synonym">Polyporus frondosus</name>
    <dbReference type="NCBI Taxonomy" id="5627"/>
    <lineage>
        <taxon>Eukaryota</taxon>
        <taxon>Fungi</taxon>
        <taxon>Dikarya</taxon>
        <taxon>Basidiomycota</taxon>
        <taxon>Agaricomycotina</taxon>
        <taxon>Agaricomycetes</taxon>
        <taxon>Polyporales</taxon>
        <taxon>Grifolaceae</taxon>
        <taxon>Grifola</taxon>
    </lineage>
</organism>
<keyword evidence="2" id="KW-1185">Reference proteome</keyword>
<comment type="caution">
    <text evidence="1">The sequence shown here is derived from an EMBL/GenBank/DDBJ whole genome shotgun (WGS) entry which is preliminary data.</text>
</comment>
<sequence>MMKVRVLSLVRRTSCRVTTMEERVRRRNTLVHYQDQPGLSIPFLIPASHFRLFMRVCIIHVSSDSAPRHPPKHPLFEYRITAECRM</sequence>
<dbReference type="Proteomes" id="UP000092993">
    <property type="component" value="Unassembled WGS sequence"/>
</dbReference>
<reference evidence="1 2" key="1">
    <citation type="submission" date="2016-03" db="EMBL/GenBank/DDBJ databases">
        <title>Whole genome sequencing of Grifola frondosa 9006-11.</title>
        <authorList>
            <person name="Min B."/>
            <person name="Park H."/>
            <person name="Kim J.-G."/>
            <person name="Cho H."/>
            <person name="Oh Y.-L."/>
            <person name="Kong W.-S."/>
            <person name="Choi I.-G."/>
        </authorList>
    </citation>
    <scope>NUCLEOTIDE SEQUENCE [LARGE SCALE GENOMIC DNA]</scope>
    <source>
        <strain evidence="1 2">9006-11</strain>
    </source>
</reference>